<protein>
    <submittedName>
        <fullName evidence="1">Uncharacterized protein</fullName>
    </submittedName>
</protein>
<gene>
    <name evidence="1" type="ORF">FRUB_09095</name>
</gene>
<reference evidence="2" key="1">
    <citation type="submission" date="2017-06" db="EMBL/GenBank/DDBJ databases">
        <title>Genome analysis of Fimbriiglobus ruber SP5, the first member of the order Planctomycetales with confirmed chitinolytic capability.</title>
        <authorList>
            <person name="Ravin N.V."/>
            <person name="Rakitin A.L."/>
            <person name="Ivanova A.A."/>
            <person name="Beletsky A.V."/>
            <person name="Kulichevskaya I.S."/>
            <person name="Mardanov A.V."/>
            <person name="Dedysh S.N."/>
        </authorList>
    </citation>
    <scope>NUCLEOTIDE SEQUENCE [LARGE SCALE GENOMIC DNA]</scope>
    <source>
        <strain evidence="2">SP5</strain>
    </source>
</reference>
<sequence>MATGTCVVIPAAAGARKGKFGGEIRVEIGRSGDFPLVSTLPGDNSRNRELGQPLSFVSSLR</sequence>
<name>A0A225D4W2_9BACT</name>
<dbReference type="AlphaFoldDB" id="A0A225D4W2"/>
<dbReference type="EMBL" id="NIDE01000017">
    <property type="protein sequence ID" value="OWK36532.1"/>
    <property type="molecule type" value="Genomic_DNA"/>
</dbReference>
<keyword evidence="2" id="KW-1185">Reference proteome</keyword>
<accession>A0A225D4W2</accession>
<comment type="caution">
    <text evidence="1">The sequence shown here is derived from an EMBL/GenBank/DDBJ whole genome shotgun (WGS) entry which is preliminary data.</text>
</comment>
<evidence type="ECO:0000313" key="2">
    <source>
        <dbReference type="Proteomes" id="UP000214646"/>
    </source>
</evidence>
<dbReference type="Proteomes" id="UP000214646">
    <property type="component" value="Unassembled WGS sequence"/>
</dbReference>
<proteinExistence type="predicted"/>
<organism evidence="1 2">
    <name type="scientific">Fimbriiglobus ruber</name>
    <dbReference type="NCBI Taxonomy" id="1908690"/>
    <lineage>
        <taxon>Bacteria</taxon>
        <taxon>Pseudomonadati</taxon>
        <taxon>Planctomycetota</taxon>
        <taxon>Planctomycetia</taxon>
        <taxon>Gemmatales</taxon>
        <taxon>Gemmataceae</taxon>
        <taxon>Fimbriiglobus</taxon>
    </lineage>
</organism>
<evidence type="ECO:0000313" key="1">
    <source>
        <dbReference type="EMBL" id="OWK36532.1"/>
    </source>
</evidence>